<feature type="compositionally biased region" description="Basic and acidic residues" evidence="1">
    <location>
        <begin position="732"/>
        <end position="741"/>
    </location>
</feature>
<gene>
    <name evidence="3" type="ORF">DFQ27_000170</name>
</gene>
<dbReference type="Pfam" id="PF12937">
    <property type="entry name" value="F-box-like"/>
    <property type="match status" value="1"/>
</dbReference>
<dbReference type="OrthoDB" id="27842at2759"/>
<feature type="compositionally biased region" description="Polar residues" evidence="1">
    <location>
        <begin position="281"/>
        <end position="298"/>
    </location>
</feature>
<dbReference type="CDD" id="cd09917">
    <property type="entry name" value="F-box_SF"/>
    <property type="match status" value="1"/>
</dbReference>
<feature type="region of interest" description="Disordered" evidence="1">
    <location>
        <begin position="827"/>
        <end position="846"/>
    </location>
</feature>
<reference evidence="3" key="1">
    <citation type="journal article" date="2020" name="Fungal Divers.">
        <title>Resolving the Mortierellaceae phylogeny through synthesis of multi-gene phylogenetics and phylogenomics.</title>
        <authorList>
            <person name="Vandepol N."/>
            <person name="Liber J."/>
            <person name="Desiro A."/>
            <person name="Na H."/>
            <person name="Kennedy M."/>
            <person name="Barry K."/>
            <person name="Grigoriev I.V."/>
            <person name="Miller A.N."/>
            <person name="O'Donnell K."/>
            <person name="Stajich J.E."/>
            <person name="Bonito G."/>
        </authorList>
    </citation>
    <scope>NUCLEOTIDE SEQUENCE</scope>
    <source>
        <strain evidence="3">BC1065</strain>
    </source>
</reference>
<evidence type="ECO:0000259" key="2">
    <source>
        <dbReference type="Pfam" id="PF12937"/>
    </source>
</evidence>
<dbReference type="InterPro" id="IPR036047">
    <property type="entry name" value="F-box-like_dom_sf"/>
</dbReference>
<feature type="compositionally biased region" description="Pro residues" evidence="1">
    <location>
        <begin position="935"/>
        <end position="946"/>
    </location>
</feature>
<name>A0A9P6QHL0_9FUNG</name>
<feature type="region of interest" description="Disordered" evidence="1">
    <location>
        <begin position="769"/>
        <end position="794"/>
    </location>
</feature>
<feature type="compositionally biased region" description="Low complexity" evidence="1">
    <location>
        <begin position="533"/>
        <end position="562"/>
    </location>
</feature>
<evidence type="ECO:0000313" key="3">
    <source>
        <dbReference type="EMBL" id="KAG0266123.1"/>
    </source>
</evidence>
<feature type="compositionally biased region" description="Polar residues" evidence="1">
    <location>
        <begin position="327"/>
        <end position="339"/>
    </location>
</feature>
<comment type="caution">
    <text evidence="3">The sequence shown here is derived from an EMBL/GenBank/DDBJ whole genome shotgun (WGS) entry which is preliminary data.</text>
</comment>
<dbReference type="SUPFAM" id="SSF52047">
    <property type="entry name" value="RNI-like"/>
    <property type="match status" value="1"/>
</dbReference>
<feature type="region of interest" description="Disordered" evidence="1">
    <location>
        <begin position="476"/>
        <end position="508"/>
    </location>
</feature>
<dbReference type="Proteomes" id="UP000807716">
    <property type="component" value="Unassembled WGS sequence"/>
</dbReference>
<feature type="compositionally biased region" description="Gly residues" evidence="1">
    <location>
        <begin position="696"/>
        <end position="715"/>
    </location>
</feature>
<evidence type="ECO:0000256" key="1">
    <source>
        <dbReference type="SAM" id="MobiDB-lite"/>
    </source>
</evidence>
<dbReference type="InterPro" id="IPR032675">
    <property type="entry name" value="LRR_dom_sf"/>
</dbReference>
<dbReference type="Gene3D" id="3.80.10.10">
    <property type="entry name" value="Ribonuclease Inhibitor"/>
    <property type="match status" value="2"/>
</dbReference>
<dbReference type="SUPFAM" id="SSF81383">
    <property type="entry name" value="F-box domain"/>
    <property type="match status" value="1"/>
</dbReference>
<feature type="region of interest" description="Disordered" evidence="1">
    <location>
        <begin position="264"/>
        <end position="349"/>
    </location>
</feature>
<feature type="region of interest" description="Disordered" evidence="1">
    <location>
        <begin position="533"/>
        <end position="567"/>
    </location>
</feature>
<sequence length="972" mass="105350">LGNVQAPARNQNVLDIPETLQLVCSFLDRPTLLAASRVSRAWRACCHPFLWSVIPATAWNNPYLLAHWKQHAPLIQHLSLAGQPSASEHSLLLLIPPPPLLLLHEVSEHCHELVSVDASRITVSGICGGGGNSSSSSNGITPMLCKVLLHNGGQLRSLRLSLQGRIPRDLVYALGNLRVLQELVLDYWTDFDEYSLQRILLDACPPSLVSLSLSDNDFLPFTLESLHTVPAAAAVVVDCPPPLLLQGGGTRSSRTALAAGAAAWASSNHSGDRPKRASDPIFTTTSNSVNDNIMTTDLSTRDHYSSLERDGGQDKRQQQQREPKQQHASYPNNIINSVGSRRHPPKNTNMEMEMGNKVYPHLGSKFNLPPPSSGGGVLHNSLTSDSTPYTKRINTSSVATTTMNITSTTTTTTNIRSLAIHRATFRQGFLLNLLRLCPRLERLSLLESRGFFPTTTFPARLAQLCPRLRDFEFSSPAAAGSHGVDGGRMGRRGGEGGGGGSGQQQPDLTDPFFAALLEQFPQTRHLVVGGSHATSGVVSSSSSGTSSSSVPSTSSSSSSSSSRPIGATGAPTGFSLKAWKQLLQTISPSSALHPHHQHQLVHLTLDGVRGLPSKQLVQVLAQCTSLEHWSAKGLVLNARDVDDPGLRPWACRRLQVFVMDIEIYEMNVGVPFASFVSASSGSVANVSAAAAAVVGGGGGGGGKEGREGGQGGGTGPVLEPRQEQQHGQQQQQHEHNERESVEAVVRQRMYGQLALLGCLVHFGLGGGHGLRRQRQRQRQTQNEGDGGGRKSRQNDSLLLQAEEGIVEEEPGIDLTRRSGVDKWLLVQQPQQQQQHPPQQSQRQQGRQTAWPFLEVLDLTRLCTNPRWHLDEGDEAWIADQFPRLRRILVAKKKKDWPSSPPPPSSLSSSSVLSSMLATSATAAYTLRRQPSSQPQTPPLSPLVPLVEPPQKPDILLPWIRHHRPDIIIDEQS</sequence>
<feature type="compositionally biased region" description="Basic and acidic residues" evidence="1">
    <location>
        <begin position="299"/>
        <end position="325"/>
    </location>
</feature>
<feature type="region of interest" description="Disordered" evidence="1">
    <location>
        <begin position="892"/>
        <end position="946"/>
    </location>
</feature>
<organism evidence="3 4">
    <name type="scientific">Actinomortierella ambigua</name>
    <dbReference type="NCBI Taxonomy" id="1343610"/>
    <lineage>
        <taxon>Eukaryota</taxon>
        <taxon>Fungi</taxon>
        <taxon>Fungi incertae sedis</taxon>
        <taxon>Mucoromycota</taxon>
        <taxon>Mortierellomycotina</taxon>
        <taxon>Mortierellomycetes</taxon>
        <taxon>Mortierellales</taxon>
        <taxon>Mortierellaceae</taxon>
        <taxon>Actinomortierella</taxon>
    </lineage>
</organism>
<dbReference type="AlphaFoldDB" id="A0A9P6QHL0"/>
<feature type="region of interest" description="Disordered" evidence="1">
    <location>
        <begin position="696"/>
        <end position="742"/>
    </location>
</feature>
<dbReference type="InterPro" id="IPR001810">
    <property type="entry name" value="F-box_dom"/>
</dbReference>
<proteinExistence type="predicted"/>
<feature type="compositionally biased region" description="Low complexity" evidence="1">
    <location>
        <begin position="905"/>
        <end position="914"/>
    </location>
</feature>
<keyword evidence="4" id="KW-1185">Reference proteome</keyword>
<protein>
    <recommendedName>
        <fullName evidence="2">F-box domain-containing protein</fullName>
    </recommendedName>
</protein>
<evidence type="ECO:0000313" key="4">
    <source>
        <dbReference type="Proteomes" id="UP000807716"/>
    </source>
</evidence>
<feature type="non-terminal residue" evidence="3">
    <location>
        <position position="1"/>
    </location>
</feature>
<dbReference type="EMBL" id="JAAAJB010000101">
    <property type="protein sequence ID" value="KAG0266123.1"/>
    <property type="molecule type" value="Genomic_DNA"/>
</dbReference>
<feature type="domain" description="F-box" evidence="2">
    <location>
        <begin position="17"/>
        <end position="52"/>
    </location>
</feature>
<accession>A0A9P6QHL0</accession>